<dbReference type="InterPro" id="IPR018822">
    <property type="entry name" value="UPF0646"/>
</dbReference>
<proteinExistence type="predicted"/>
<keyword evidence="3" id="KW-1185">Reference proteome</keyword>
<feature type="compositionally biased region" description="Basic and acidic residues" evidence="1">
    <location>
        <begin position="259"/>
        <end position="283"/>
    </location>
</feature>
<gene>
    <name evidence="2" type="ORF">K491DRAFT_754914</name>
</gene>
<sequence>MTATAPTSYGLEIANADAMELLSDSGYHLGDRDIDFDLGSANGDQDQQDDVLSLQDAGTDGGMQDDLMVDKEDLIEEDEIDYNDLELEDAAGNFPTDSANVLATTNESTALPETVQALAEADEPGDDLIDYSDLDYEPGEQDIVATQVPHATAHYSPEGSGLGLASEQNLAPSTWEEPLHEAGTQQTSLSDDQYSNDKPEQQPNDVPYTEWQQVEHQDGHKSDYEERKDTFADQQVVEEENHKEPDHLSNQGLPQTTNSDHEDNVALNNERKSEAGAEEKITDDPEQGQALHPVTINYDGSELWLFRPHNDEEDGDWLLSDESLATQQFPYLFHACRAQLGDDISSETELGLRFENFPGLELFEDCTACAYTTLQELLDCYLSLHAQDGNTEPEPFYISLQFRSRVLTLVNELKKAASDQIGFSAFNDRVASGKSSFTPAVSDIHTGPYSEHWDEEGQEEVEEEPLEKENIDEVPQSKEQEPQGMHVDTHSEHEQPSPVVNADHIGEQGEPTRADALSSRSRSASHEDDEDSADDIIDYSDEEDVVDDTQSGHGQTNASSSASSTVQGDEIQHAHNSVGNDTNPIEIHDDERQSNSDHAPSIQDNMQGQASLDAVDVQYEGDDADNFTYPDNQAFDEAFDQHFDPEVTVEAQDLEDFSAYDADTTKTHGQYYDDVDDVVDPQGAGFTHDADENVGSAEDGVNGVDDFFDLNGGTEDASNEDPAASLNDEDEIGYDDEEDATEPASAIPSVAAPPAVTSPTGLKSQSSPLVQKRPFDEVDYSVEGTSETTGQSHRYHWSLLHSVSSANLPFPDAKRTKL</sequence>
<protein>
    <submittedName>
        <fullName evidence="2">Uncharacterized protein</fullName>
    </submittedName>
</protein>
<feature type="compositionally biased region" description="Polar residues" evidence="1">
    <location>
        <begin position="783"/>
        <end position="792"/>
    </location>
</feature>
<evidence type="ECO:0000313" key="3">
    <source>
        <dbReference type="Proteomes" id="UP000799324"/>
    </source>
</evidence>
<organism evidence="2 3">
    <name type="scientific">Lophiostoma macrostomum CBS 122681</name>
    <dbReference type="NCBI Taxonomy" id="1314788"/>
    <lineage>
        <taxon>Eukaryota</taxon>
        <taxon>Fungi</taxon>
        <taxon>Dikarya</taxon>
        <taxon>Ascomycota</taxon>
        <taxon>Pezizomycotina</taxon>
        <taxon>Dothideomycetes</taxon>
        <taxon>Pleosporomycetidae</taxon>
        <taxon>Pleosporales</taxon>
        <taxon>Lophiostomataceae</taxon>
        <taxon>Lophiostoma</taxon>
    </lineage>
</organism>
<feature type="compositionally biased region" description="Acidic residues" evidence="1">
    <location>
        <begin position="453"/>
        <end position="466"/>
    </location>
</feature>
<feature type="compositionally biased region" description="Polar residues" evidence="1">
    <location>
        <begin position="596"/>
        <end position="610"/>
    </location>
</feature>
<feature type="compositionally biased region" description="Basic and acidic residues" evidence="1">
    <location>
        <begin position="504"/>
        <end position="513"/>
    </location>
</feature>
<reference evidence="2" key="1">
    <citation type="journal article" date="2020" name="Stud. Mycol.">
        <title>101 Dothideomycetes genomes: a test case for predicting lifestyles and emergence of pathogens.</title>
        <authorList>
            <person name="Haridas S."/>
            <person name="Albert R."/>
            <person name="Binder M."/>
            <person name="Bloem J."/>
            <person name="Labutti K."/>
            <person name="Salamov A."/>
            <person name="Andreopoulos B."/>
            <person name="Baker S."/>
            <person name="Barry K."/>
            <person name="Bills G."/>
            <person name="Bluhm B."/>
            <person name="Cannon C."/>
            <person name="Castanera R."/>
            <person name="Culley D."/>
            <person name="Daum C."/>
            <person name="Ezra D."/>
            <person name="Gonzalez J."/>
            <person name="Henrissat B."/>
            <person name="Kuo A."/>
            <person name="Liang C."/>
            <person name="Lipzen A."/>
            <person name="Lutzoni F."/>
            <person name="Magnuson J."/>
            <person name="Mondo S."/>
            <person name="Nolan M."/>
            <person name="Ohm R."/>
            <person name="Pangilinan J."/>
            <person name="Park H.-J."/>
            <person name="Ramirez L."/>
            <person name="Alfaro M."/>
            <person name="Sun H."/>
            <person name="Tritt A."/>
            <person name="Yoshinaga Y."/>
            <person name="Zwiers L.-H."/>
            <person name="Turgeon B."/>
            <person name="Goodwin S."/>
            <person name="Spatafora J."/>
            <person name="Crous P."/>
            <person name="Grigoriev I."/>
        </authorList>
    </citation>
    <scope>NUCLEOTIDE SEQUENCE</scope>
    <source>
        <strain evidence="2">CBS 122681</strain>
    </source>
</reference>
<feature type="compositionally biased region" description="Basic and acidic residues" evidence="1">
    <location>
        <begin position="586"/>
        <end position="595"/>
    </location>
</feature>
<feature type="compositionally biased region" description="Basic and acidic residues" evidence="1">
    <location>
        <begin position="213"/>
        <end position="225"/>
    </location>
</feature>
<accession>A0A6A6TL73</accession>
<dbReference type="EMBL" id="MU004302">
    <property type="protein sequence ID" value="KAF2660051.1"/>
    <property type="molecule type" value="Genomic_DNA"/>
</dbReference>
<feature type="compositionally biased region" description="Acidic residues" evidence="1">
    <location>
        <begin position="527"/>
        <end position="547"/>
    </location>
</feature>
<dbReference type="AlphaFoldDB" id="A0A6A6TL73"/>
<feature type="compositionally biased region" description="Low complexity" evidence="1">
    <location>
        <begin position="743"/>
        <end position="760"/>
    </location>
</feature>
<feature type="compositionally biased region" description="Basic and acidic residues" evidence="1">
    <location>
        <begin position="467"/>
        <end position="495"/>
    </location>
</feature>
<feature type="compositionally biased region" description="Acidic residues" evidence="1">
    <location>
        <begin position="727"/>
        <end position="741"/>
    </location>
</feature>
<evidence type="ECO:0000313" key="2">
    <source>
        <dbReference type="EMBL" id="KAF2660051.1"/>
    </source>
</evidence>
<dbReference type="Proteomes" id="UP000799324">
    <property type="component" value="Unassembled WGS sequence"/>
</dbReference>
<feature type="compositionally biased region" description="Polar residues" evidence="1">
    <location>
        <begin position="549"/>
        <end position="567"/>
    </location>
</feature>
<feature type="region of interest" description="Disordered" evidence="1">
    <location>
        <begin position="680"/>
        <end position="792"/>
    </location>
</feature>
<feature type="region of interest" description="Disordered" evidence="1">
    <location>
        <begin position="150"/>
        <end position="225"/>
    </location>
</feature>
<feature type="compositionally biased region" description="Polar residues" evidence="1">
    <location>
        <begin position="183"/>
        <end position="193"/>
    </location>
</feature>
<evidence type="ECO:0000256" key="1">
    <source>
        <dbReference type="SAM" id="MobiDB-lite"/>
    </source>
</evidence>
<name>A0A6A6TL73_9PLEO</name>
<feature type="compositionally biased region" description="Polar residues" evidence="1">
    <location>
        <begin position="248"/>
        <end position="258"/>
    </location>
</feature>
<feature type="compositionally biased region" description="Polar residues" evidence="1">
    <location>
        <begin position="574"/>
        <end position="583"/>
    </location>
</feature>
<feature type="region of interest" description="Disordered" evidence="1">
    <location>
        <begin position="238"/>
        <end position="291"/>
    </location>
</feature>
<dbReference type="OrthoDB" id="5339076at2759"/>
<feature type="region of interest" description="Disordered" evidence="1">
    <location>
        <begin position="439"/>
        <end position="615"/>
    </location>
</feature>
<dbReference type="Pfam" id="PF10336">
    <property type="entry name" value="DUF2420"/>
    <property type="match status" value="1"/>
</dbReference>